<sequence length="311" mass="33382">MLDLGRLRILRELRRRGTAGAVAEALGYSPSAVSQQLAQLQREVGVPLVERAGRRLRLTAAGEALAGHADALLDGARRAEEDARAASGRVTGRVEVVGFQTAILHLLAPALPRLAAAYPDLVVEIHDDEYVRVLQALVQQEVDLVLSCEYSHVRAPAHPELAEEVLFTEPMRLLLPERHPLALAAGPVRLADLGGATWATGHLGTGHADVVASACAELGGFRPDVRQRSNDLLVIFAMVRAGSAAIVPELAMEQEPPGVAVRPIAEADVRRRMVLRWRTGADARPPVRAVLDEVRARAAALAAERPALARE</sequence>
<dbReference type="Gene3D" id="1.10.10.10">
    <property type="entry name" value="Winged helix-like DNA-binding domain superfamily/Winged helix DNA-binding domain"/>
    <property type="match status" value="1"/>
</dbReference>
<dbReference type="InterPro" id="IPR000847">
    <property type="entry name" value="LysR_HTH_N"/>
</dbReference>
<accession>A0ABS7FYV4</accession>
<dbReference type="PANTHER" id="PTHR30346:SF29">
    <property type="entry name" value="LYSR SUBSTRATE-BINDING"/>
    <property type="match status" value="1"/>
</dbReference>
<dbReference type="Pfam" id="PF00126">
    <property type="entry name" value="HTH_1"/>
    <property type="match status" value="1"/>
</dbReference>
<dbReference type="PROSITE" id="PS50931">
    <property type="entry name" value="HTH_LYSR"/>
    <property type="match status" value="1"/>
</dbReference>
<evidence type="ECO:0000313" key="6">
    <source>
        <dbReference type="EMBL" id="MBW8484613.1"/>
    </source>
</evidence>
<dbReference type="Pfam" id="PF03466">
    <property type="entry name" value="LysR_substrate"/>
    <property type="match status" value="1"/>
</dbReference>
<keyword evidence="3" id="KW-0238">DNA-binding</keyword>
<keyword evidence="7" id="KW-1185">Reference proteome</keyword>
<dbReference type="InterPro" id="IPR036388">
    <property type="entry name" value="WH-like_DNA-bd_sf"/>
</dbReference>
<comment type="caution">
    <text evidence="6">The sequence shown here is derived from an EMBL/GenBank/DDBJ whole genome shotgun (WGS) entry which is preliminary data.</text>
</comment>
<dbReference type="InterPro" id="IPR036390">
    <property type="entry name" value="WH_DNA-bd_sf"/>
</dbReference>
<name>A0ABS7FYV4_9ACTN</name>
<reference evidence="6 7" key="1">
    <citation type="submission" date="2021-07" db="EMBL/GenBank/DDBJ databases">
        <title>Actinomadura sp. PM05-2 isolated from lichen.</title>
        <authorList>
            <person name="Somphong A."/>
            <person name="Phongsopitanun W."/>
            <person name="Tanasupawat S."/>
            <person name="Peongsungnone V."/>
        </authorList>
    </citation>
    <scope>NUCLEOTIDE SEQUENCE [LARGE SCALE GENOMIC DNA]</scope>
    <source>
        <strain evidence="6 7">PM05-2</strain>
    </source>
</reference>
<dbReference type="RefSeq" id="WP_220167850.1">
    <property type="nucleotide sequence ID" value="NZ_JAIBOA010000012.1"/>
</dbReference>
<dbReference type="EMBL" id="JAIBOA010000012">
    <property type="protein sequence ID" value="MBW8484613.1"/>
    <property type="molecule type" value="Genomic_DNA"/>
</dbReference>
<feature type="domain" description="HTH lysR-type" evidence="5">
    <location>
        <begin position="2"/>
        <end position="59"/>
    </location>
</feature>
<dbReference type="SUPFAM" id="SSF46785">
    <property type="entry name" value="Winged helix' DNA-binding domain"/>
    <property type="match status" value="1"/>
</dbReference>
<evidence type="ECO:0000256" key="3">
    <source>
        <dbReference type="ARBA" id="ARBA00023125"/>
    </source>
</evidence>
<evidence type="ECO:0000313" key="7">
    <source>
        <dbReference type="Proteomes" id="UP000774570"/>
    </source>
</evidence>
<keyword evidence="2" id="KW-0805">Transcription regulation</keyword>
<dbReference type="PANTHER" id="PTHR30346">
    <property type="entry name" value="TRANSCRIPTIONAL DUAL REGULATOR HCAR-RELATED"/>
    <property type="match status" value="1"/>
</dbReference>
<evidence type="ECO:0000256" key="1">
    <source>
        <dbReference type="ARBA" id="ARBA00009437"/>
    </source>
</evidence>
<proteinExistence type="inferred from homology"/>
<gene>
    <name evidence="6" type="ORF">K1Y72_19675</name>
</gene>
<dbReference type="SUPFAM" id="SSF53850">
    <property type="entry name" value="Periplasmic binding protein-like II"/>
    <property type="match status" value="1"/>
</dbReference>
<dbReference type="InterPro" id="IPR005119">
    <property type="entry name" value="LysR_subst-bd"/>
</dbReference>
<evidence type="ECO:0000256" key="4">
    <source>
        <dbReference type="ARBA" id="ARBA00023163"/>
    </source>
</evidence>
<dbReference type="Proteomes" id="UP000774570">
    <property type="component" value="Unassembled WGS sequence"/>
</dbReference>
<comment type="similarity">
    <text evidence="1">Belongs to the LysR transcriptional regulatory family.</text>
</comment>
<keyword evidence="4" id="KW-0804">Transcription</keyword>
<dbReference type="Gene3D" id="3.40.190.10">
    <property type="entry name" value="Periplasmic binding protein-like II"/>
    <property type="match status" value="2"/>
</dbReference>
<protein>
    <submittedName>
        <fullName evidence="6">LysR family transcriptional regulator</fullName>
    </submittedName>
</protein>
<evidence type="ECO:0000259" key="5">
    <source>
        <dbReference type="PROSITE" id="PS50931"/>
    </source>
</evidence>
<organism evidence="6 7">
    <name type="scientific">Actinomadura parmotrematis</name>
    <dbReference type="NCBI Taxonomy" id="2864039"/>
    <lineage>
        <taxon>Bacteria</taxon>
        <taxon>Bacillati</taxon>
        <taxon>Actinomycetota</taxon>
        <taxon>Actinomycetes</taxon>
        <taxon>Streptosporangiales</taxon>
        <taxon>Thermomonosporaceae</taxon>
        <taxon>Actinomadura</taxon>
    </lineage>
</organism>
<evidence type="ECO:0000256" key="2">
    <source>
        <dbReference type="ARBA" id="ARBA00023015"/>
    </source>
</evidence>